<gene>
    <name evidence="10" type="ORF">QYS49_32625</name>
</gene>
<feature type="domain" description="Glycosyltransferase RgtA/B/C/D-like" evidence="9">
    <location>
        <begin position="72"/>
        <end position="223"/>
    </location>
</feature>
<accession>A0AA51NBT7</accession>
<dbReference type="GO" id="GO:0009103">
    <property type="term" value="P:lipopolysaccharide biosynthetic process"/>
    <property type="evidence" value="ECO:0007669"/>
    <property type="project" value="UniProtKB-ARBA"/>
</dbReference>
<dbReference type="EC" id="2.4.-.-" evidence="10"/>
<evidence type="ECO:0000256" key="6">
    <source>
        <dbReference type="ARBA" id="ARBA00022989"/>
    </source>
</evidence>
<dbReference type="GO" id="GO:0016763">
    <property type="term" value="F:pentosyltransferase activity"/>
    <property type="evidence" value="ECO:0007669"/>
    <property type="project" value="TreeGrafter"/>
</dbReference>
<dbReference type="Pfam" id="PF13231">
    <property type="entry name" value="PMT_2"/>
    <property type="match status" value="1"/>
</dbReference>
<dbReference type="InterPro" id="IPR050297">
    <property type="entry name" value="LipidA_mod_glycosyltrf_83"/>
</dbReference>
<keyword evidence="2" id="KW-1003">Cell membrane</keyword>
<proteinExistence type="predicted"/>
<feature type="transmembrane region" description="Helical" evidence="8">
    <location>
        <begin position="291"/>
        <end position="309"/>
    </location>
</feature>
<feature type="transmembrane region" description="Helical" evidence="8">
    <location>
        <begin position="373"/>
        <end position="389"/>
    </location>
</feature>
<feature type="transmembrane region" description="Helical" evidence="8">
    <location>
        <begin position="119"/>
        <end position="137"/>
    </location>
</feature>
<evidence type="ECO:0000256" key="1">
    <source>
        <dbReference type="ARBA" id="ARBA00004651"/>
    </source>
</evidence>
<dbReference type="InterPro" id="IPR038731">
    <property type="entry name" value="RgtA/B/C-like"/>
</dbReference>
<dbReference type="EMBL" id="CP129971">
    <property type="protein sequence ID" value="WMN12155.1"/>
    <property type="molecule type" value="Genomic_DNA"/>
</dbReference>
<reference evidence="10 11" key="1">
    <citation type="submission" date="2023-08" db="EMBL/GenBank/DDBJ databases">
        <title>Comparative genomics and taxonomic characterization of three novel marine species of genus Marivirga.</title>
        <authorList>
            <person name="Muhammad N."/>
            <person name="Kim S.-G."/>
        </authorList>
    </citation>
    <scope>NUCLEOTIDE SEQUENCE [LARGE SCALE GENOMIC DNA]</scope>
    <source>
        <strain evidence="10 11">BDSF4-3</strain>
    </source>
</reference>
<evidence type="ECO:0000313" key="11">
    <source>
        <dbReference type="Proteomes" id="UP001230496"/>
    </source>
</evidence>
<sequence length="509" mass="58568">MNIPPITIKYKSWLYLLILSLVFAGVYIYTFDSKIAVLGDNAYYYILGKALAEGEGYVNISNINKPPNYHYPPGYPAIIGLTLFLGASTFSIKVLNGIFLLLTIYIFYFLFKKLLNEDIAFIASLMILLNSHILYYSSIMMSEIPFMFFSGLSILLFFKASEKGYNIKDLNFIGALLSMLIAYYIRSLGLAIFAGFFLHFIIKRQWKYLVICFFFLVVGALPWFIRGQHTESSSYLNQLSLINPYQPALGRAGFGDFAERVLENISRYITFEIPSALFPNIDPDYWNDATLGDWVIGSILIGIAILGLISQRKHRWILIGYTLGTFGILMIWPSVWIGVRFIVPFIPILIYTFLNGINEIFQRIASALGQKSLTPLLLLFILLFAWGPIKNLHKTAKADYYPALNNYFKIANWLSKNVKQDAVVSCAKPALLYLKAKTFTMRYKFDQNPGELIQDLEDKQVDYVVLDQFYKNTYKYLIPAIRNYPQRFQKVIELEKPNTYLLKFKEKND</sequence>
<feature type="transmembrane region" description="Helical" evidence="8">
    <location>
        <begin position="341"/>
        <end position="361"/>
    </location>
</feature>
<protein>
    <submittedName>
        <fullName evidence="10">Glycosyltransferase family 39 protein</fullName>
        <ecNumber evidence="10">2.4.-.-</ecNumber>
    </submittedName>
</protein>
<keyword evidence="7 8" id="KW-0472">Membrane</keyword>
<feature type="transmembrane region" description="Helical" evidence="8">
    <location>
        <begin position="316"/>
        <end position="335"/>
    </location>
</feature>
<evidence type="ECO:0000256" key="8">
    <source>
        <dbReference type="SAM" id="Phobius"/>
    </source>
</evidence>
<dbReference type="RefSeq" id="WP_308350043.1">
    <property type="nucleotide sequence ID" value="NZ_CP129971.1"/>
</dbReference>
<keyword evidence="3 10" id="KW-0328">Glycosyltransferase</keyword>
<keyword evidence="11" id="KW-1185">Reference proteome</keyword>
<dbReference type="Proteomes" id="UP001230496">
    <property type="component" value="Chromosome"/>
</dbReference>
<dbReference type="PANTHER" id="PTHR33908:SF11">
    <property type="entry name" value="MEMBRANE PROTEIN"/>
    <property type="match status" value="1"/>
</dbReference>
<keyword evidence="5 8" id="KW-0812">Transmembrane</keyword>
<organism evidence="10 11">
    <name type="scientific">Marivirga salinarum</name>
    <dbReference type="NCBI Taxonomy" id="3059078"/>
    <lineage>
        <taxon>Bacteria</taxon>
        <taxon>Pseudomonadati</taxon>
        <taxon>Bacteroidota</taxon>
        <taxon>Cytophagia</taxon>
        <taxon>Cytophagales</taxon>
        <taxon>Marivirgaceae</taxon>
        <taxon>Marivirga</taxon>
    </lineage>
</organism>
<comment type="subcellular location">
    <subcellularLocation>
        <location evidence="1">Cell membrane</location>
        <topology evidence="1">Multi-pass membrane protein</topology>
    </subcellularLocation>
</comment>
<dbReference type="AlphaFoldDB" id="A0AA51NBT7"/>
<feature type="transmembrane region" description="Helical" evidence="8">
    <location>
        <begin position="81"/>
        <end position="107"/>
    </location>
</feature>
<evidence type="ECO:0000256" key="2">
    <source>
        <dbReference type="ARBA" id="ARBA00022475"/>
    </source>
</evidence>
<evidence type="ECO:0000256" key="3">
    <source>
        <dbReference type="ARBA" id="ARBA00022676"/>
    </source>
</evidence>
<feature type="transmembrane region" description="Helical" evidence="8">
    <location>
        <begin position="181"/>
        <end position="201"/>
    </location>
</feature>
<dbReference type="GO" id="GO:0005886">
    <property type="term" value="C:plasma membrane"/>
    <property type="evidence" value="ECO:0007669"/>
    <property type="project" value="UniProtKB-SubCell"/>
</dbReference>
<dbReference type="KEGG" id="msaa:QYS49_32625"/>
<feature type="transmembrane region" description="Helical" evidence="8">
    <location>
        <begin position="12"/>
        <end position="30"/>
    </location>
</feature>
<evidence type="ECO:0000259" key="9">
    <source>
        <dbReference type="Pfam" id="PF13231"/>
    </source>
</evidence>
<evidence type="ECO:0000313" key="10">
    <source>
        <dbReference type="EMBL" id="WMN12155.1"/>
    </source>
</evidence>
<evidence type="ECO:0000256" key="7">
    <source>
        <dbReference type="ARBA" id="ARBA00023136"/>
    </source>
</evidence>
<dbReference type="PANTHER" id="PTHR33908">
    <property type="entry name" value="MANNOSYLTRANSFERASE YKCB-RELATED"/>
    <property type="match status" value="1"/>
</dbReference>
<feature type="transmembrane region" description="Helical" evidence="8">
    <location>
        <begin position="208"/>
        <end position="225"/>
    </location>
</feature>
<keyword evidence="6 8" id="KW-1133">Transmembrane helix</keyword>
<evidence type="ECO:0000256" key="5">
    <source>
        <dbReference type="ARBA" id="ARBA00022692"/>
    </source>
</evidence>
<keyword evidence="4 10" id="KW-0808">Transferase</keyword>
<evidence type="ECO:0000256" key="4">
    <source>
        <dbReference type="ARBA" id="ARBA00022679"/>
    </source>
</evidence>
<name>A0AA51NBT7_9BACT</name>